<comment type="caution">
    <text evidence="2">The sequence shown here is derived from an EMBL/GenBank/DDBJ whole genome shotgun (WGS) entry which is preliminary data.</text>
</comment>
<dbReference type="RefSeq" id="WP_306066082.1">
    <property type="nucleotide sequence ID" value="NZ_JAROCA020000003.1"/>
</dbReference>
<dbReference type="SUPFAM" id="SSF55136">
    <property type="entry name" value="Probable bacterial effector-binding domain"/>
    <property type="match status" value="1"/>
</dbReference>
<evidence type="ECO:0000259" key="1">
    <source>
        <dbReference type="SMART" id="SM00871"/>
    </source>
</evidence>
<keyword evidence="3" id="KW-1185">Reference proteome</keyword>
<dbReference type="InterPro" id="IPR011256">
    <property type="entry name" value="Reg_factor_effector_dom_sf"/>
</dbReference>
<dbReference type="Pfam" id="PF06445">
    <property type="entry name" value="GyrI-like"/>
    <property type="match status" value="1"/>
</dbReference>
<dbReference type="PANTHER" id="PTHR36444">
    <property type="entry name" value="TRANSCRIPTIONAL REGULATOR PROTEIN YOBU-RELATED"/>
    <property type="match status" value="1"/>
</dbReference>
<dbReference type="Gene3D" id="3.20.80.10">
    <property type="entry name" value="Regulatory factor, effector binding domain"/>
    <property type="match status" value="1"/>
</dbReference>
<evidence type="ECO:0000313" key="2">
    <source>
        <dbReference type="EMBL" id="MDY0407254.1"/>
    </source>
</evidence>
<dbReference type="InterPro" id="IPR029442">
    <property type="entry name" value="GyrI-like"/>
</dbReference>
<evidence type="ECO:0000313" key="3">
    <source>
        <dbReference type="Proteomes" id="UP001228376"/>
    </source>
</evidence>
<accession>A0ABU5CLK8</accession>
<dbReference type="PANTHER" id="PTHR36444:SF2">
    <property type="entry name" value="TRANSCRIPTIONAL REGULATOR PROTEIN YOBU-RELATED"/>
    <property type="match status" value="1"/>
</dbReference>
<protein>
    <submittedName>
        <fullName evidence="2">GyrI-like domain-containing protein</fullName>
    </submittedName>
</protein>
<feature type="domain" description="AraC effector-binding" evidence="1">
    <location>
        <begin position="1"/>
        <end position="159"/>
    </location>
</feature>
<gene>
    <name evidence="2" type="ORF">P5G51_019675</name>
</gene>
<name>A0ABU5CLK8_9BACI</name>
<dbReference type="Proteomes" id="UP001228376">
    <property type="component" value="Unassembled WGS sequence"/>
</dbReference>
<reference evidence="2 3" key="1">
    <citation type="submission" date="2023-10" db="EMBL/GenBank/DDBJ databases">
        <title>179-bfca-hs.</title>
        <authorList>
            <person name="Miliotis G."/>
            <person name="Sengupta P."/>
            <person name="Hameed A."/>
            <person name="Chuvochina M."/>
            <person name="Mcdonagh F."/>
            <person name="Simpson A.C."/>
            <person name="Singh N.K."/>
            <person name="Rekha P.D."/>
            <person name="Raman K."/>
            <person name="Hugenholtz P."/>
            <person name="Venkateswaran K."/>
        </authorList>
    </citation>
    <scope>NUCLEOTIDE SEQUENCE [LARGE SCALE GENOMIC DNA]</scope>
    <source>
        <strain evidence="2 3">179-BFC-A-HS</strain>
    </source>
</reference>
<dbReference type="InterPro" id="IPR053182">
    <property type="entry name" value="YobU-like_regulator"/>
</dbReference>
<sequence>MEPQVIKKDGFQIIGYRFEANLQEIKNEAIIKKAIAKLKEQANNISNRIGDHIYLVQIYPMKENFDAMIDRFISMVGFEVSEVGNRPGDTAVHAVPENMYAFYTHLGLEEDLHHAYNYLYGKWLYDHCYESLGYDLERWDERYRPEEPDNEIDMYIAIKKR</sequence>
<dbReference type="SMART" id="SM00871">
    <property type="entry name" value="AraC_E_bind"/>
    <property type="match status" value="1"/>
</dbReference>
<organism evidence="2 3">
    <name type="scientific">Tigheibacillus jepli</name>
    <dbReference type="NCBI Taxonomy" id="3035914"/>
    <lineage>
        <taxon>Bacteria</taxon>
        <taxon>Bacillati</taxon>
        <taxon>Bacillota</taxon>
        <taxon>Bacilli</taxon>
        <taxon>Bacillales</taxon>
        <taxon>Bacillaceae</taxon>
        <taxon>Tigheibacillus</taxon>
    </lineage>
</organism>
<dbReference type="EMBL" id="JAROCA020000003">
    <property type="protein sequence ID" value="MDY0407254.1"/>
    <property type="molecule type" value="Genomic_DNA"/>
</dbReference>
<proteinExistence type="predicted"/>
<dbReference type="InterPro" id="IPR010499">
    <property type="entry name" value="AraC_E-bd"/>
</dbReference>